<dbReference type="InterPro" id="IPR020119">
    <property type="entry name" value="PsdUridine_synth_TruD_CS"/>
</dbReference>
<dbReference type="InterPro" id="IPR011760">
    <property type="entry name" value="PsdUridine_synth_TruD_insert"/>
</dbReference>
<proteinExistence type="inferred from homology"/>
<comment type="caution">
    <text evidence="5">The sequence shown here is derived from an EMBL/GenBank/DDBJ whole genome shotgun (WGS) entry which is preliminary data.</text>
</comment>
<dbReference type="GO" id="GO:0003723">
    <property type="term" value="F:RNA binding"/>
    <property type="evidence" value="ECO:0007669"/>
    <property type="project" value="InterPro"/>
</dbReference>
<dbReference type="InterPro" id="IPR001656">
    <property type="entry name" value="PsdUridine_synth_TruD"/>
</dbReference>
<name>A0A1Y1W0G9_9FUNG</name>
<dbReference type="GO" id="GO:0009982">
    <property type="term" value="F:pseudouridine synthase activity"/>
    <property type="evidence" value="ECO:0007669"/>
    <property type="project" value="InterPro"/>
</dbReference>
<dbReference type="PROSITE" id="PS01268">
    <property type="entry name" value="UPF0024"/>
    <property type="match status" value="1"/>
</dbReference>
<feature type="domain" description="TRUD" evidence="4">
    <location>
        <begin position="312"/>
        <end position="545"/>
    </location>
</feature>
<dbReference type="PANTHER" id="PTHR13326:SF21">
    <property type="entry name" value="PSEUDOURIDYLATE SYNTHASE PUS7L"/>
    <property type="match status" value="1"/>
</dbReference>
<dbReference type="PANTHER" id="PTHR13326">
    <property type="entry name" value="TRNA PSEUDOURIDINE SYNTHASE D"/>
    <property type="match status" value="1"/>
</dbReference>
<dbReference type="InterPro" id="IPR020103">
    <property type="entry name" value="PsdUridine_synth_cat_dom_sf"/>
</dbReference>
<dbReference type="Gene3D" id="3.30.2350.20">
    <property type="entry name" value="TruD, catalytic domain"/>
    <property type="match status" value="2"/>
</dbReference>
<keyword evidence="6" id="KW-1185">Reference proteome</keyword>
<dbReference type="InterPro" id="IPR042214">
    <property type="entry name" value="TruD_catalytic"/>
</dbReference>
<organism evidence="5 6">
    <name type="scientific">Basidiobolus meristosporus CBS 931.73</name>
    <dbReference type="NCBI Taxonomy" id="1314790"/>
    <lineage>
        <taxon>Eukaryota</taxon>
        <taxon>Fungi</taxon>
        <taxon>Fungi incertae sedis</taxon>
        <taxon>Zoopagomycota</taxon>
        <taxon>Entomophthoromycotina</taxon>
        <taxon>Basidiobolomycetes</taxon>
        <taxon>Basidiobolales</taxon>
        <taxon>Basidiobolaceae</taxon>
        <taxon>Basidiobolus</taxon>
    </lineage>
</organism>
<evidence type="ECO:0000256" key="1">
    <source>
        <dbReference type="ARBA" id="ARBA00007953"/>
    </source>
</evidence>
<sequence>MSSPPAKRIKVDVEQEACSTTGEHKQENTTLPWGEHCVGITEFVNASIPGFTGIIKHRYTDFLVNEIDEEGQVVHLTDFSLPKSTPLEPPKEEVPLLSLEESVSNLTDLLGNAETPLEIQKLFESKEEEPQHVFIEAIDDKEKRTKIHQFFKNAFDRKLVTEASDGRIKVRYVAEGVDRRDRKFQRKRNDWNVAEGDFCRFVLHKENKDTMEAVNMLSKVMKMSSKIFSYAGTKDKRGVTAQWVTAYHVKPERLLGLNKRLRGMQLGNFGYCKNKLDLGDLKGNRFSIVLRDVTVDSQEIIDQAVTTIKDKGFINYFGMQRFGSSGAPTHTIGKAMLLGQWEQAVDLILMPREGESGDIAEARKAWAEHHDPKKALEVFPRKCVAETHILSAFAKSGQQRDFLGAIKMIPRNLRMMYVHAYQSYVWNHMVSQRIQLYGSDRPVVGDLVLANESELRELEEADVSEDGDEESGHVAVKVLTEDDLPQYTIYDVVLPLPGFDVVYPENEIGGKYNQLMSQDGLDPRDMRRNVKEFSLPGSYRKFMAKPENVSWQTLKYTDADASLAQTDLDRLAGIQEPAGVPDGDHLALRVAFSLSSSQYATMALREILKTETTGSFHLALSQKANQPQI</sequence>
<dbReference type="PIRSF" id="PIRSF037016">
    <property type="entry name" value="Pseudouridin_synth_euk_prd"/>
    <property type="match status" value="1"/>
</dbReference>
<evidence type="ECO:0000313" key="6">
    <source>
        <dbReference type="Proteomes" id="UP000193498"/>
    </source>
</evidence>
<dbReference type="Proteomes" id="UP000193498">
    <property type="component" value="Unassembled WGS sequence"/>
</dbReference>
<dbReference type="GO" id="GO:0005634">
    <property type="term" value="C:nucleus"/>
    <property type="evidence" value="ECO:0007669"/>
    <property type="project" value="TreeGrafter"/>
</dbReference>
<dbReference type="InParanoid" id="A0A1Y1W0G9"/>
<evidence type="ECO:0000256" key="2">
    <source>
        <dbReference type="ARBA" id="ARBA00022694"/>
    </source>
</evidence>
<dbReference type="GO" id="GO:0001522">
    <property type="term" value="P:pseudouridine synthesis"/>
    <property type="evidence" value="ECO:0007669"/>
    <property type="project" value="InterPro"/>
</dbReference>
<dbReference type="STRING" id="1314790.A0A1Y1W0G9"/>
<dbReference type="CDD" id="cd02576">
    <property type="entry name" value="PseudoU_synth_ScPUS7"/>
    <property type="match status" value="1"/>
</dbReference>
<dbReference type="SUPFAM" id="SSF55120">
    <property type="entry name" value="Pseudouridine synthase"/>
    <property type="match status" value="1"/>
</dbReference>
<accession>A0A1Y1W0G9</accession>
<protein>
    <submittedName>
        <fullName evidence="5">tRNA pseudouridine synthase D</fullName>
    </submittedName>
</protein>
<dbReference type="AlphaFoldDB" id="A0A1Y1W0G9"/>
<keyword evidence="2" id="KW-0819">tRNA processing</keyword>
<keyword evidence="3" id="KW-0413">Isomerase</keyword>
<dbReference type="Pfam" id="PF01142">
    <property type="entry name" value="TruD"/>
    <property type="match status" value="1"/>
</dbReference>
<dbReference type="NCBIfam" id="TIGR00094">
    <property type="entry name" value="tRNA_TruD_broad"/>
    <property type="match status" value="1"/>
</dbReference>
<dbReference type="GO" id="GO:0008033">
    <property type="term" value="P:tRNA processing"/>
    <property type="evidence" value="ECO:0007669"/>
    <property type="project" value="UniProtKB-KW"/>
</dbReference>
<dbReference type="HAMAP" id="MF_01082">
    <property type="entry name" value="TruD"/>
    <property type="match status" value="1"/>
</dbReference>
<dbReference type="FunFam" id="3.30.2350.20:FF:000003">
    <property type="entry name" value="Pseudouridylate synthase 7 homolog"/>
    <property type="match status" value="1"/>
</dbReference>
<evidence type="ECO:0000313" key="5">
    <source>
        <dbReference type="EMBL" id="ORX67011.1"/>
    </source>
</evidence>
<gene>
    <name evidence="5" type="ORF">K493DRAFT_364543</name>
</gene>
<evidence type="ECO:0000256" key="3">
    <source>
        <dbReference type="ARBA" id="ARBA00023235"/>
    </source>
</evidence>
<dbReference type="EMBL" id="MCFE01001113">
    <property type="protein sequence ID" value="ORX67011.1"/>
    <property type="molecule type" value="Genomic_DNA"/>
</dbReference>
<comment type="similarity">
    <text evidence="1">Belongs to the pseudouridine synthase TruD family.</text>
</comment>
<dbReference type="OrthoDB" id="447290at2759"/>
<evidence type="ECO:0000259" key="4">
    <source>
        <dbReference type="PROSITE" id="PS50984"/>
    </source>
</evidence>
<dbReference type="PROSITE" id="PS50984">
    <property type="entry name" value="TRUD"/>
    <property type="match status" value="1"/>
</dbReference>
<dbReference type="FunCoup" id="A0A1Y1W0G9">
    <property type="interactions" value="1023"/>
</dbReference>
<reference evidence="5 6" key="1">
    <citation type="submission" date="2016-07" db="EMBL/GenBank/DDBJ databases">
        <title>Pervasive Adenine N6-methylation of Active Genes in Fungi.</title>
        <authorList>
            <consortium name="DOE Joint Genome Institute"/>
            <person name="Mondo S.J."/>
            <person name="Dannebaum R.O."/>
            <person name="Kuo R.C."/>
            <person name="Labutti K."/>
            <person name="Haridas S."/>
            <person name="Kuo A."/>
            <person name="Salamov A."/>
            <person name="Ahrendt S.R."/>
            <person name="Lipzen A."/>
            <person name="Sullivan W."/>
            <person name="Andreopoulos W.B."/>
            <person name="Clum A."/>
            <person name="Lindquist E."/>
            <person name="Daum C."/>
            <person name="Ramamoorthy G.K."/>
            <person name="Gryganskyi A."/>
            <person name="Culley D."/>
            <person name="Magnuson J.K."/>
            <person name="James T.Y."/>
            <person name="O'Malley M.A."/>
            <person name="Stajich J.E."/>
            <person name="Spatafora J.W."/>
            <person name="Visel A."/>
            <person name="Grigoriev I.V."/>
        </authorList>
    </citation>
    <scope>NUCLEOTIDE SEQUENCE [LARGE SCALE GENOMIC DNA]</scope>
    <source>
        <strain evidence="5 6">CBS 931.73</strain>
    </source>
</reference>